<dbReference type="EMBL" id="BEZZ01210782">
    <property type="protein sequence ID" value="GCC47573.1"/>
    <property type="molecule type" value="Genomic_DNA"/>
</dbReference>
<dbReference type="AlphaFoldDB" id="A0A401TY60"/>
<keyword evidence="1" id="KW-0472">Membrane</keyword>
<evidence type="ECO:0000256" key="1">
    <source>
        <dbReference type="SAM" id="Phobius"/>
    </source>
</evidence>
<evidence type="ECO:0000313" key="2">
    <source>
        <dbReference type="EMBL" id="GCC47573.1"/>
    </source>
</evidence>
<name>A0A401TY60_CHIPU</name>
<keyword evidence="1" id="KW-0812">Transmembrane</keyword>
<keyword evidence="3" id="KW-1185">Reference proteome</keyword>
<gene>
    <name evidence="2" type="ORF">chiPu_0031479</name>
</gene>
<dbReference type="Proteomes" id="UP000287033">
    <property type="component" value="Unassembled WGS sequence"/>
</dbReference>
<proteinExistence type="predicted"/>
<reference evidence="2 3" key="1">
    <citation type="journal article" date="2018" name="Nat. Ecol. Evol.">
        <title>Shark genomes provide insights into elasmobranch evolution and the origin of vertebrates.</title>
        <authorList>
            <person name="Hara Y"/>
            <person name="Yamaguchi K"/>
            <person name="Onimaru K"/>
            <person name="Kadota M"/>
            <person name="Koyanagi M"/>
            <person name="Keeley SD"/>
            <person name="Tatsumi K"/>
            <person name="Tanaka K"/>
            <person name="Motone F"/>
            <person name="Kageyama Y"/>
            <person name="Nozu R"/>
            <person name="Adachi N"/>
            <person name="Nishimura O"/>
            <person name="Nakagawa R"/>
            <person name="Tanegashima C"/>
            <person name="Kiyatake I"/>
            <person name="Matsumoto R"/>
            <person name="Murakumo K"/>
            <person name="Nishida K"/>
            <person name="Terakita A"/>
            <person name="Kuratani S"/>
            <person name="Sato K"/>
            <person name="Hyodo S Kuraku.S."/>
        </authorList>
    </citation>
    <scope>NUCLEOTIDE SEQUENCE [LARGE SCALE GENOMIC DNA]</scope>
</reference>
<organism evidence="2 3">
    <name type="scientific">Chiloscyllium punctatum</name>
    <name type="common">Brownbanded bambooshark</name>
    <name type="synonym">Hemiscyllium punctatum</name>
    <dbReference type="NCBI Taxonomy" id="137246"/>
    <lineage>
        <taxon>Eukaryota</taxon>
        <taxon>Metazoa</taxon>
        <taxon>Chordata</taxon>
        <taxon>Craniata</taxon>
        <taxon>Vertebrata</taxon>
        <taxon>Chondrichthyes</taxon>
        <taxon>Elasmobranchii</taxon>
        <taxon>Galeomorphii</taxon>
        <taxon>Galeoidea</taxon>
        <taxon>Orectolobiformes</taxon>
        <taxon>Hemiscylliidae</taxon>
        <taxon>Chiloscyllium</taxon>
    </lineage>
</organism>
<accession>A0A401TY60</accession>
<feature type="non-terminal residue" evidence="2">
    <location>
        <position position="76"/>
    </location>
</feature>
<evidence type="ECO:0000313" key="3">
    <source>
        <dbReference type="Proteomes" id="UP000287033"/>
    </source>
</evidence>
<comment type="caution">
    <text evidence="2">The sequence shown here is derived from an EMBL/GenBank/DDBJ whole genome shotgun (WGS) entry which is preliminary data.</text>
</comment>
<feature type="transmembrane region" description="Helical" evidence="1">
    <location>
        <begin position="43"/>
        <end position="63"/>
    </location>
</feature>
<protein>
    <submittedName>
        <fullName evidence="2">Uncharacterized protein</fullName>
    </submittedName>
</protein>
<keyword evidence="1" id="KW-1133">Transmembrane helix</keyword>
<sequence length="76" mass="7667">MRFVSLSIIAHQLGFGVSASIRQDAPSGSGASTIGRKWIMRTLGWLRSTAASAVVAVAALGVLGGGQAAAQGKQLT</sequence>